<dbReference type="EMBL" id="JBHTIS010001549">
    <property type="protein sequence ID" value="MFD1048363.1"/>
    <property type="molecule type" value="Genomic_DNA"/>
</dbReference>
<evidence type="ECO:0000313" key="2">
    <source>
        <dbReference type="Proteomes" id="UP001597045"/>
    </source>
</evidence>
<feature type="non-terminal residue" evidence="1">
    <location>
        <position position="1"/>
    </location>
</feature>
<sequence>LEFASLLQGTTEAEITAHAEKVKALFGGVTTTPARTPAVDLSPSGDNALALNGDPLLQSLKNKLGI</sequence>
<gene>
    <name evidence="1" type="ORF">ACFQ1S_23920</name>
</gene>
<comment type="caution">
    <text evidence="1">The sequence shown here is derived from an EMBL/GenBank/DDBJ whole genome shotgun (WGS) entry which is preliminary data.</text>
</comment>
<reference evidence="2" key="1">
    <citation type="journal article" date="2019" name="Int. J. Syst. Evol. Microbiol.">
        <title>The Global Catalogue of Microorganisms (GCM) 10K type strain sequencing project: providing services to taxonomists for standard genome sequencing and annotation.</title>
        <authorList>
            <consortium name="The Broad Institute Genomics Platform"/>
            <consortium name="The Broad Institute Genome Sequencing Center for Infectious Disease"/>
            <person name="Wu L."/>
            <person name="Ma J."/>
        </authorList>
    </citation>
    <scope>NUCLEOTIDE SEQUENCE [LARGE SCALE GENOMIC DNA]</scope>
    <source>
        <strain evidence="2">JCM 31486</strain>
    </source>
</reference>
<accession>A0ABW3MCJ3</accession>
<protein>
    <submittedName>
        <fullName evidence="1">Uncharacterized protein</fullName>
    </submittedName>
</protein>
<name>A0ABW3MCJ3_9PSEU</name>
<keyword evidence="2" id="KW-1185">Reference proteome</keyword>
<proteinExistence type="predicted"/>
<evidence type="ECO:0000313" key="1">
    <source>
        <dbReference type="EMBL" id="MFD1048363.1"/>
    </source>
</evidence>
<dbReference type="Proteomes" id="UP001597045">
    <property type="component" value="Unassembled WGS sequence"/>
</dbReference>
<organism evidence="1 2">
    <name type="scientific">Kibdelosporangium lantanae</name>
    <dbReference type="NCBI Taxonomy" id="1497396"/>
    <lineage>
        <taxon>Bacteria</taxon>
        <taxon>Bacillati</taxon>
        <taxon>Actinomycetota</taxon>
        <taxon>Actinomycetes</taxon>
        <taxon>Pseudonocardiales</taxon>
        <taxon>Pseudonocardiaceae</taxon>
        <taxon>Kibdelosporangium</taxon>
    </lineage>
</organism>